<dbReference type="PANTHER" id="PTHR31128">
    <property type="entry name" value="PROTEIN CBR-CLEC-135-RELATED"/>
    <property type="match status" value="1"/>
</dbReference>
<accession>A0A3P6T5T0</accession>
<protein>
    <submittedName>
        <fullName evidence="2">Uncharacterized protein</fullName>
    </submittedName>
</protein>
<sequence length="175" mass="20625">MMKSTRRKKNHSEQRCINTLNHDQPGNKTGTSGNSKSFDGIIDVKRPHVVPPTLNESSKWRYIGVCTKREAESFLRHFTEFRLYHQWDTTVNLDDIKRLPLTVVYLSSVGDYFHWLVRTMGEVTKNNHTKQKEYKIRSYYIEHCGPSLPTLDELIKCYESRSYNRRGNVDVFRLP</sequence>
<dbReference type="Proteomes" id="UP000277928">
    <property type="component" value="Unassembled WGS sequence"/>
</dbReference>
<keyword evidence="3" id="KW-1185">Reference proteome</keyword>
<dbReference type="OMA" id="EFRLYHQ"/>
<dbReference type="AlphaFoldDB" id="A0A3P6T5T0"/>
<organism evidence="2 3">
    <name type="scientific">Litomosoides sigmodontis</name>
    <name type="common">Filarial nematode worm</name>
    <dbReference type="NCBI Taxonomy" id="42156"/>
    <lineage>
        <taxon>Eukaryota</taxon>
        <taxon>Metazoa</taxon>
        <taxon>Ecdysozoa</taxon>
        <taxon>Nematoda</taxon>
        <taxon>Chromadorea</taxon>
        <taxon>Rhabditida</taxon>
        <taxon>Spirurina</taxon>
        <taxon>Spiruromorpha</taxon>
        <taxon>Filarioidea</taxon>
        <taxon>Onchocercidae</taxon>
        <taxon>Litomosoides</taxon>
    </lineage>
</organism>
<evidence type="ECO:0000313" key="2">
    <source>
        <dbReference type="EMBL" id="VDK78589.1"/>
    </source>
</evidence>
<feature type="compositionally biased region" description="Basic residues" evidence="1">
    <location>
        <begin position="1"/>
        <end position="10"/>
    </location>
</feature>
<evidence type="ECO:0000256" key="1">
    <source>
        <dbReference type="SAM" id="MobiDB-lite"/>
    </source>
</evidence>
<dbReference type="OrthoDB" id="5779495at2759"/>
<dbReference type="EMBL" id="UYRX01000251">
    <property type="protein sequence ID" value="VDK78589.1"/>
    <property type="molecule type" value="Genomic_DNA"/>
</dbReference>
<proteinExistence type="predicted"/>
<feature type="compositionally biased region" description="Polar residues" evidence="1">
    <location>
        <begin position="15"/>
        <end position="35"/>
    </location>
</feature>
<gene>
    <name evidence="2" type="ORF">NLS_LOCUS4130</name>
</gene>
<feature type="region of interest" description="Disordered" evidence="1">
    <location>
        <begin position="1"/>
        <end position="35"/>
    </location>
</feature>
<evidence type="ECO:0000313" key="3">
    <source>
        <dbReference type="Proteomes" id="UP000277928"/>
    </source>
</evidence>
<name>A0A3P6T5T0_LITSI</name>
<reference evidence="2 3" key="1">
    <citation type="submission" date="2018-08" db="EMBL/GenBank/DDBJ databases">
        <authorList>
            <person name="Laetsch R D."/>
            <person name="Stevens L."/>
            <person name="Kumar S."/>
            <person name="Blaxter L. M."/>
        </authorList>
    </citation>
    <scope>NUCLEOTIDE SEQUENCE [LARGE SCALE GENOMIC DNA]</scope>
</reference>